<dbReference type="SMART" id="SM00132">
    <property type="entry name" value="LIM"/>
    <property type="match status" value="1"/>
</dbReference>
<dbReference type="Pfam" id="PF00412">
    <property type="entry name" value="LIM"/>
    <property type="match status" value="1"/>
</dbReference>
<dbReference type="GO" id="GO:0003713">
    <property type="term" value="F:transcription coactivator activity"/>
    <property type="evidence" value="ECO:0007669"/>
    <property type="project" value="TreeGrafter"/>
</dbReference>
<dbReference type="OrthoDB" id="6352355at2759"/>
<proteinExistence type="predicted"/>
<dbReference type="EMBL" id="SEYY01018609">
    <property type="protein sequence ID" value="KAB7499177.1"/>
    <property type="molecule type" value="Genomic_DNA"/>
</dbReference>
<dbReference type="Proteomes" id="UP000326759">
    <property type="component" value="Unassembled WGS sequence"/>
</dbReference>
<dbReference type="PANTHER" id="PTHR45787:SF1">
    <property type="entry name" value="LIM ZINC-BINDING DOMAIN-CONTAINING PROTEIN"/>
    <property type="match status" value="1"/>
</dbReference>
<dbReference type="SUPFAM" id="SSF57716">
    <property type="entry name" value="Glucocorticoid receptor-like (DNA-binding domain)"/>
    <property type="match status" value="2"/>
</dbReference>
<dbReference type="AlphaFoldDB" id="A0A5N5SYZ6"/>
<dbReference type="Gene3D" id="2.10.110.10">
    <property type="entry name" value="Cysteine Rich Protein"/>
    <property type="match status" value="1"/>
</dbReference>
<dbReference type="PROSITE" id="PS00478">
    <property type="entry name" value="LIM_DOMAIN_1"/>
    <property type="match status" value="1"/>
</dbReference>
<protein>
    <submittedName>
        <fullName evidence="7">LIM domain only protein 3</fullName>
    </submittedName>
</protein>
<dbReference type="InterPro" id="IPR050945">
    <property type="entry name" value="LMO_RBTN_TF"/>
</dbReference>
<keyword evidence="2" id="KW-0677">Repeat</keyword>
<dbReference type="GO" id="GO:0005634">
    <property type="term" value="C:nucleus"/>
    <property type="evidence" value="ECO:0007669"/>
    <property type="project" value="TreeGrafter"/>
</dbReference>
<keyword evidence="3 5" id="KW-0862">Zinc</keyword>
<evidence type="ECO:0000313" key="8">
    <source>
        <dbReference type="Proteomes" id="UP000326759"/>
    </source>
</evidence>
<dbReference type="PROSITE" id="PS50023">
    <property type="entry name" value="LIM_DOMAIN_2"/>
    <property type="match status" value="1"/>
</dbReference>
<dbReference type="PANTHER" id="PTHR45787">
    <property type="entry name" value="LD11652P"/>
    <property type="match status" value="1"/>
</dbReference>
<evidence type="ECO:0000256" key="4">
    <source>
        <dbReference type="ARBA" id="ARBA00023038"/>
    </source>
</evidence>
<comment type="caution">
    <text evidence="7">The sequence shown here is derived from an EMBL/GenBank/DDBJ whole genome shotgun (WGS) entry which is preliminary data.</text>
</comment>
<dbReference type="GO" id="GO:0045944">
    <property type="term" value="P:positive regulation of transcription by RNA polymerase II"/>
    <property type="evidence" value="ECO:0007669"/>
    <property type="project" value="TreeGrafter"/>
</dbReference>
<sequence length="73" mass="8239">MAGVEANPKTNTTHECGGCGKRISDRYLLKAVDLYWHEDCLKCGCCDCRLGEVGSTLYKKANLLLCKRDYLRH</sequence>
<keyword evidence="8" id="KW-1185">Reference proteome</keyword>
<evidence type="ECO:0000256" key="1">
    <source>
        <dbReference type="ARBA" id="ARBA00022723"/>
    </source>
</evidence>
<evidence type="ECO:0000313" key="7">
    <source>
        <dbReference type="EMBL" id="KAB7499177.1"/>
    </source>
</evidence>
<evidence type="ECO:0000259" key="6">
    <source>
        <dbReference type="PROSITE" id="PS50023"/>
    </source>
</evidence>
<keyword evidence="1 5" id="KW-0479">Metal-binding</keyword>
<evidence type="ECO:0000256" key="5">
    <source>
        <dbReference type="PROSITE-ProRule" id="PRU00125"/>
    </source>
</evidence>
<reference evidence="7 8" key="1">
    <citation type="journal article" date="2019" name="PLoS Biol.">
        <title>Sex chromosomes control vertical transmission of feminizing Wolbachia symbionts in an isopod.</title>
        <authorList>
            <person name="Becking T."/>
            <person name="Chebbi M.A."/>
            <person name="Giraud I."/>
            <person name="Moumen B."/>
            <person name="Laverre T."/>
            <person name="Caubet Y."/>
            <person name="Peccoud J."/>
            <person name="Gilbert C."/>
            <person name="Cordaux R."/>
        </authorList>
    </citation>
    <scope>NUCLEOTIDE SEQUENCE [LARGE SCALE GENOMIC DNA]</scope>
    <source>
        <strain evidence="7">ANa2</strain>
        <tissue evidence="7">Whole body excluding digestive tract and cuticle</tissue>
    </source>
</reference>
<dbReference type="InterPro" id="IPR001781">
    <property type="entry name" value="Znf_LIM"/>
</dbReference>
<keyword evidence="4 5" id="KW-0440">LIM domain</keyword>
<feature type="domain" description="LIM zinc-binding" evidence="6">
    <location>
        <begin position="14"/>
        <end position="73"/>
    </location>
</feature>
<evidence type="ECO:0000256" key="3">
    <source>
        <dbReference type="ARBA" id="ARBA00022833"/>
    </source>
</evidence>
<dbReference type="GO" id="GO:0140297">
    <property type="term" value="F:DNA-binding transcription factor binding"/>
    <property type="evidence" value="ECO:0007669"/>
    <property type="project" value="TreeGrafter"/>
</dbReference>
<organism evidence="7 8">
    <name type="scientific">Armadillidium nasatum</name>
    <dbReference type="NCBI Taxonomy" id="96803"/>
    <lineage>
        <taxon>Eukaryota</taxon>
        <taxon>Metazoa</taxon>
        <taxon>Ecdysozoa</taxon>
        <taxon>Arthropoda</taxon>
        <taxon>Crustacea</taxon>
        <taxon>Multicrustacea</taxon>
        <taxon>Malacostraca</taxon>
        <taxon>Eumalacostraca</taxon>
        <taxon>Peracarida</taxon>
        <taxon>Isopoda</taxon>
        <taxon>Oniscidea</taxon>
        <taxon>Crinocheta</taxon>
        <taxon>Armadillidiidae</taxon>
        <taxon>Armadillidium</taxon>
    </lineage>
</organism>
<dbReference type="FunFam" id="2.10.110.10:FF:000015">
    <property type="entry name" value="LIM domain only 3"/>
    <property type="match status" value="1"/>
</dbReference>
<evidence type="ECO:0000256" key="2">
    <source>
        <dbReference type="ARBA" id="ARBA00022737"/>
    </source>
</evidence>
<accession>A0A5N5SYZ6</accession>
<gene>
    <name evidence="7" type="primary">lmo3</name>
    <name evidence="7" type="ORF">Anas_08330</name>
</gene>
<name>A0A5N5SYZ6_9CRUS</name>
<dbReference type="GO" id="GO:0046872">
    <property type="term" value="F:metal ion binding"/>
    <property type="evidence" value="ECO:0007669"/>
    <property type="project" value="UniProtKB-KW"/>
</dbReference>